<evidence type="ECO:0000313" key="1">
    <source>
        <dbReference type="EMBL" id="KRY34748.1"/>
    </source>
</evidence>
<dbReference type="EMBL" id="JYDH01000062">
    <property type="protein sequence ID" value="KRY34748.1"/>
    <property type="molecule type" value="Genomic_DNA"/>
</dbReference>
<reference evidence="1 2" key="1">
    <citation type="submission" date="2015-01" db="EMBL/GenBank/DDBJ databases">
        <title>Evolution of Trichinella species and genotypes.</title>
        <authorList>
            <person name="Korhonen P.K."/>
            <person name="Edoardo P."/>
            <person name="Giuseppe L.R."/>
            <person name="Gasser R.B."/>
        </authorList>
    </citation>
    <scope>NUCLEOTIDE SEQUENCE [LARGE SCALE GENOMIC DNA]</scope>
    <source>
        <strain evidence="1">ISS3</strain>
    </source>
</reference>
<accession>A0A0V1BD78</accession>
<keyword evidence="2" id="KW-1185">Reference proteome</keyword>
<sequence length="136" mass="15460">MHASIIKQCLQYENLQPEPTALSYMSTEHKRSSINGGGEQLSCKCATLHSDFSITFRSTLKDLNKSICQFLIMLGIERNQVAYPTYRNLPICTVEIILSISETTAYCKIVLCQKQAVLCQLKKYEITRVPDAFEIF</sequence>
<dbReference type="InParanoid" id="A0A0V1BD78"/>
<organism evidence="1 2">
    <name type="scientific">Trichinella spiralis</name>
    <name type="common">Trichina worm</name>
    <dbReference type="NCBI Taxonomy" id="6334"/>
    <lineage>
        <taxon>Eukaryota</taxon>
        <taxon>Metazoa</taxon>
        <taxon>Ecdysozoa</taxon>
        <taxon>Nematoda</taxon>
        <taxon>Enoplea</taxon>
        <taxon>Dorylaimia</taxon>
        <taxon>Trichinellida</taxon>
        <taxon>Trichinellidae</taxon>
        <taxon>Trichinella</taxon>
    </lineage>
</organism>
<gene>
    <name evidence="1" type="ORF">T01_698</name>
</gene>
<proteinExistence type="predicted"/>
<dbReference type="Proteomes" id="UP000054776">
    <property type="component" value="Unassembled WGS sequence"/>
</dbReference>
<dbReference type="AlphaFoldDB" id="A0A0V1BD78"/>
<protein>
    <submittedName>
        <fullName evidence="1">Uncharacterized protein</fullName>
    </submittedName>
</protein>
<evidence type="ECO:0000313" key="2">
    <source>
        <dbReference type="Proteomes" id="UP000054776"/>
    </source>
</evidence>
<comment type="caution">
    <text evidence="1">The sequence shown here is derived from an EMBL/GenBank/DDBJ whole genome shotgun (WGS) entry which is preliminary data.</text>
</comment>
<name>A0A0V1BD78_TRISP</name>